<dbReference type="Pfam" id="PF13424">
    <property type="entry name" value="TPR_12"/>
    <property type="match status" value="1"/>
</dbReference>
<dbReference type="PANTHER" id="PTHR44216">
    <property type="entry name" value="PROTEIN O-MANNOSYL-TRANSFERASE TMTC2"/>
    <property type="match status" value="1"/>
</dbReference>
<dbReference type="Pfam" id="PF13489">
    <property type="entry name" value="Methyltransf_23"/>
    <property type="match status" value="1"/>
</dbReference>
<dbReference type="Proteomes" id="UP001596456">
    <property type="component" value="Unassembled WGS sequence"/>
</dbReference>
<gene>
    <name evidence="2" type="ORF">ACFQPS_18440</name>
</gene>
<sequence length="510" mass="53005">MTRQPPSPARPAGPNRQERRRRIAAIQKAPDIAQRFAADMKVATGLHKQGRVREAADLYRRITKAYADHPEVRIAWSNLGAALQGLGRLDDAVHALKKARALRPDQPAPHHNLGMALLNRGDLSEAAESLERAATLDPGFADAWVGLGLVHQRTGNLPGAEEAWERALAARPDLVEPRFNLATLYARSGRREAALAAFRACLERQPRFPEATYAIGRLLEESGDFAGAAGQYLEALRLVPGVEAIHDQLGLALRALARSDAGKASALAEAWRTAFPQNATAARMAAALADGVSAPAEGAPADGGPAAPETGARAIPAPTVDAAPEATESRVPELLKEAVSAALPPAAGALSVLDAGCGDGLLAPWLKPYATTLVGVDTSPARIAGAGDRGLYDRLEARAPAEHLADAPAAYDLVVAGDLLPALGDVGPLFAAVAGALETGGVFAAATEALAGPTGVELLPSGRYAHSEAHLRTAAEAAGLAVSDLARETLRLDGGVPVDGFVLVARKRPR</sequence>
<dbReference type="SUPFAM" id="SSF53335">
    <property type="entry name" value="S-adenosyl-L-methionine-dependent methyltransferases"/>
    <property type="match status" value="1"/>
</dbReference>
<dbReference type="PANTHER" id="PTHR44216:SF3">
    <property type="entry name" value="PROTEIN O-MANNOSYL-TRANSFERASE TMTC2"/>
    <property type="match status" value="1"/>
</dbReference>
<feature type="repeat" description="TPR" evidence="1">
    <location>
        <begin position="73"/>
        <end position="106"/>
    </location>
</feature>
<dbReference type="SUPFAM" id="SSF48452">
    <property type="entry name" value="TPR-like"/>
    <property type="match status" value="1"/>
</dbReference>
<protein>
    <submittedName>
        <fullName evidence="2">Tetratricopeptide repeat protein</fullName>
    </submittedName>
</protein>
<accession>A0ABW2L0J1</accession>
<organism evidence="2 3">
    <name type="scientific">Rhodocista pekingensis</name>
    <dbReference type="NCBI Taxonomy" id="201185"/>
    <lineage>
        <taxon>Bacteria</taxon>
        <taxon>Pseudomonadati</taxon>
        <taxon>Pseudomonadota</taxon>
        <taxon>Alphaproteobacteria</taxon>
        <taxon>Rhodospirillales</taxon>
        <taxon>Azospirillaceae</taxon>
        <taxon>Rhodocista</taxon>
    </lineage>
</organism>
<dbReference type="SMART" id="SM00028">
    <property type="entry name" value="TPR"/>
    <property type="match status" value="5"/>
</dbReference>
<dbReference type="Gene3D" id="3.40.50.150">
    <property type="entry name" value="Vaccinia Virus protein VP39"/>
    <property type="match status" value="1"/>
</dbReference>
<dbReference type="InterPro" id="IPR029063">
    <property type="entry name" value="SAM-dependent_MTases_sf"/>
</dbReference>
<name>A0ABW2L0J1_9PROT</name>
<proteinExistence type="predicted"/>
<feature type="repeat" description="TPR" evidence="1">
    <location>
        <begin position="107"/>
        <end position="140"/>
    </location>
</feature>
<dbReference type="Gene3D" id="1.25.40.10">
    <property type="entry name" value="Tetratricopeptide repeat domain"/>
    <property type="match status" value="2"/>
</dbReference>
<dbReference type="PROSITE" id="PS50005">
    <property type="entry name" value="TPR"/>
    <property type="match status" value="5"/>
</dbReference>
<comment type="caution">
    <text evidence="2">The sequence shown here is derived from an EMBL/GenBank/DDBJ whole genome shotgun (WGS) entry which is preliminary data.</text>
</comment>
<reference evidence="3" key="1">
    <citation type="journal article" date="2019" name="Int. J. Syst. Evol. Microbiol.">
        <title>The Global Catalogue of Microorganisms (GCM) 10K type strain sequencing project: providing services to taxonomists for standard genome sequencing and annotation.</title>
        <authorList>
            <consortium name="The Broad Institute Genomics Platform"/>
            <consortium name="The Broad Institute Genome Sequencing Center for Infectious Disease"/>
            <person name="Wu L."/>
            <person name="Ma J."/>
        </authorList>
    </citation>
    <scope>NUCLEOTIDE SEQUENCE [LARGE SCALE GENOMIC DNA]</scope>
    <source>
        <strain evidence="3">CGMCC 1.16275</strain>
    </source>
</reference>
<keyword evidence="3" id="KW-1185">Reference proteome</keyword>
<dbReference type="EMBL" id="JBHTCM010000027">
    <property type="protein sequence ID" value="MFC7335153.1"/>
    <property type="molecule type" value="Genomic_DNA"/>
</dbReference>
<feature type="repeat" description="TPR" evidence="1">
    <location>
        <begin position="175"/>
        <end position="208"/>
    </location>
</feature>
<dbReference type="CDD" id="cd02440">
    <property type="entry name" value="AdoMet_MTases"/>
    <property type="match status" value="1"/>
</dbReference>
<feature type="repeat" description="TPR" evidence="1">
    <location>
        <begin position="209"/>
        <end position="242"/>
    </location>
</feature>
<dbReference type="RefSeq" id="WP_377360691.1">
    <property type="nucleotide sequence ID" value="NZ_JBHTCM010000027.1"/>
</dbReference>
<evidence type="ECO:0000256" key="1">
    <source>
        <dbReference type="PROSITE-ProRule" id="PRU00339"/>
    </source>
</evidence>
<dbReference type="InterPro" id="IPR011990">
    <property type="entry name" value="TPR-like_helical_dom_sf"/>
</dbReference>
<evidence type="ECO:0000313" key="2">
    <source>
        <dbReference type="EMBL" id="MFC7335153.1"/>
    </source>
</evidence>
<evidence type="ECO:0000313" key="3">
    <source>
        <dbReference type="Proteomes" id="UP001596456"/>
    </source>
</evidence>
<dbReference type="InterPro" id="IPR019734">
    <property type="entry name" value="TPR_rpt"/>
</dbReference>
<feature type="repeat" description="TPR" evidence="1">
    <location>
        <begin position="141"/>
        <end position="174"/>
    </location>
</feature>
<dbReference type="Pfam" id="PF13432">
    <property type="entry name" value="TPR_16"/>
    <property type="match status" value="2"/>
</dbReference>
<dbReference type="InterPro" id="IPR052384">
    <property type="entry name" value="TMTC_O-mannosyltransferase"/>
</dbReference>
<keyword evidence="1" id="KW-0802">TPR repeat</keyword>